<dbReference type="PROSITE" id="PS51367">
    <property type="entry name" value="THAUMATIN_2"/>
    <property type="match status" value="1"/>
</dbReference>
<dbReference type="InterPro" id="IPR044066">
    <property type="entry name" value="TRIAD_supradom"/>
</dbReference>
<reference evidence="10 11" key="1">
    <citation type="submission" date="2017-09" db="EMBL/GenBank/DDBJ databases">
        <title>WGS assembly of Aquilegia coerulea Goldsmith.</title>
        <authorList>
            <person name="Hodges S."/>
            <person name="Kramer E."/>
            <person name="Nordborg M."/>
            <person name="Tomkins J."/>
            <person name="Borevitz J."/>
            <person name="Derieg N."/>
            <person name="Yan J."/>
            <person name="Mihaltcheva S."/>
            <person name="Hayes R.D."/>
            <person name="Rokhsar D."/>
        </authorList>
    </citation>
    <scope>NUCLEOTIDE SEQUENCE [LARGE SCALE GENOMIC DNA]</scope>
    <source>
        <strain evidence="11">cv. Goldsmith</strain>
    </source>
</reference>
<name>A0A2G5D578_AQUCA</name>
<dbReference type="CDD" id="cd22582">
    <property type="entry name" value="BRcat_RBR_unk"/>
    <property type="match status" value="1"/>
</dbReference>
<dbReference type="FunFam" id="3.30.40.10:FF:000230">
    <property type="entry name" value="RBR-type E3 ubiquitin transferase"/>
    <property type="match status" value="1"/>
</dbReference>
<dbReference type="SMART" id="SM00647">
    <property type="entry name" value="IBR"/>
    <property type="match status" value="1"/>
</dbReference>
<evidence type="ECO:0000256" key="2">
    <source>
        <dbReference type="ARBA" id="ARBA00022723"/>
    </source>
</evidence>
<evidence type="ECO:0000259" key="8">
    <source>
        <dbReference type="PROSITE" id="PS50089"/>
    </source>
</evidence>
<proteinExistence type="predicted"/>
<evidence type="ECO:0000313" key="11">
    <source>
        <dbReference type="Proteomes" id="UP000230069"/>
    </source>
</evidence>
<keyword evidence="3" id="KW-0677">Repeat</keyword>
<organism evidence="10 11">
    <name type="scientific">Aquilegia coerulea</name>
    <name type="common">Rocky mountain columbine</name>
    <dbReference type="NCBI Taxonomy" id="218851"/>
    <lineage>
        <taxon>Eukaryota</taxon>
        <taxon>Viridiplantae</taxon>
        <taxon>Streptophyta</taxon>
        <taxon>Embryophyta</taxon>
        <taxon>Tracheophyta</taxon>
        <taxon>Spermatophyta</taxon>
        <taxon>Magnoliopsida</taxon>
        <taxon>Ranunculales</taxon>
        <taxon>Ranunculaceae</taxon>
        <taxon>Thalictroideae</taxon>
        <taxon>Aquilegia</taxon>
    </lineage>
</organism>
<dbReference type="GO" id="GO:0008270">
    <property type="term" value="F:zinc ion binding"/>
    <property type="evidence" value="ECO:0007669"/>
    <property type="project" value="UniProtKB-KW"/>
</dbReference>
<gene>
    <name evidence="10" type="ORF">AQUCO_02700107v1</name>
</gene>
<dbReference type="Pfam" id="PF01485">
    <property type="entry name" value="IBR"/>
    <property type="match status" value="1"/>
</dbReference>
<keyword evidence="4 7" id="KW-0863">Zinc-finger</keyword>
<dbReference type="SUPFAM" id="SSF57850">
    <property type="entry name" value="RING/U-box"/>
    <property type="match status" value="2"/>
</dbReference>
<dbReference type="PROSITE" id="PS50089">
    <property type="entry name" value="ZF_RING_2"/>
    <property type="match status" value="1"/>
</dbReference>
<dbReference type="InterPro" id="IPR017907">
    <property type="entry name" value="Znf_RING_CS"/>
</dbReference>
<keyword evidence="6" id="KW-0862">Zinc</keyword>
<evidence type="ECO:0000256" key="5">
    <source>
        <dbReference type="ARBA" id="ARBA00022786"/>
    </source>
</evidence>
<keyword evidence="2" id="KW-0479">Metal-binding</keyword>
<dbReference type="SUPFAM" id="SSF49870">
    <property type="entry name" value="Osmotin, thaumatin-like protein"/>
    <property type="match status" value="1"/>
</dbReference>
<protein>
    <recommendedName>
        <fullName evidence="12">RING-type domain-containing protein</fullName>
    </recommendedName>
</protein>
<evidence type="ECO:0000256" key="4">
    <source>
        <dbReference type="ARBA" id="ARBA00022771"/>
    </source>
</evidence>
<dbReference type="InParanoid" id="A0A2G5D578"/>
<feature type="domain" description="RING-type" evidence="8">
    <location>
        <begin position="68"/>
        <end position="112"/>
    </location>
</feature>
<evidence type="ECO:0000313" key="10">
    <source>
        <dbReference type="EMBL" id="PIA38653.1"/>
    </source>
</evidence>
<accession>A0A2G5D578</accession>
<dbReference type="CDD" id="cd09218">
    <property type="entry name" value="TLP-PA"/>
    <property type="match status" value="1"/>
</dbReference>
<dbReference type="InterPro" id="IPR013083">
    <property type="entry name" value="Znf_RING/FYVE/PHD"/>
</dbReference>
<evidence type="ECO:0000256" key="1">
    <source>
        <dbReference type="ARBA" id="ARBA00022679"/>
    </source>
</evidence>
<feature type="domain" description="RING-type" evidence="9">
    <location>
        <begin position="64"/>
        <end position="311"/>
    </location>
</feature>
<keyword evidence="1" id="KW-0808">Transferase</keyword>
<dbReference type="PANTHER" id="PTHR31048">
    <property type="entry name" value="OS03G0233200 PROTEIN"/>
    <property type="match status" value="1"/>
</dbReference>
<dbReference type="PROSITE" id="PS00518">
    <property type="entry name" value="ZF_RING_1"/>
    <property type="match status" value="1"/>
</dbReference>
<sequence length="471" mass="52421">MRWLIKEPKIRTVVDQVCLLEQKFDSCRPIYQGGENIKFAFRLAQDEIDSQITRSAESCRAMNLKETCSICLEDTDVAQMLVVDGCLHCYCQSCLRQHVEVKLRLGMLPRCPHEGCDAKLDIPMCKKVLSPEWIDIMNRRIKESSIRVTERVYCPYPRCSELMSKSEVLPFIGIKLSQSSIKKCIKCHGLFCIDCKVPWHLNMSCREYKSLNPDPNAYATLKALATNRSWRQWVLSLDSTVLFTFTNNCSQAIWPATLAGGGQPQLSTTGFKLSPGESKTISAALPWSGRLWARTHCSYNPSRKFACATADCGSGQMECNGAGAIAPATLVQFYLSAHLEGDLDNYSISLVDGYNLPVGVIPRATWCSNETSPSCTTDINKTCPPELMVKQPGGSDVIGCKSACAAFKDPKYCCTKPYNTQRTCRPNMYSRIFKKACPLAVTYALDDKTSRTAACMAASEYIITFCPPKGF</sequence>
<evidence type="ECO:0000259" key="9">
    <source>
        <dbReference type="PROSITE" id="PS51873"/>
    </source>
</evidence>
<dbReference type="PRINTS" id="PR00347">
    <property type="entry name" value="THAUMATIN"/>
</dbReference>
<dbReference type="SMART" id="SM00205">
    <property type="entry name" value="THN"/>
    <property type="match status" value="1"/>
</dbReference>
<dbReference type="InterPro" id="IPR037176">
    <property type="entry name" value="Osmotin/thaumatin-like_sf"/>
</dbReference>
<keyword evidence="11" id="KW-1185">Reference proteome</keyword>
<dbReference type="EMBL" id="KZ305044">
    <property type="protein sequence ID" value="PIA38653.1"/>
    <property type="molecule type" value="Genomic_DNA"/>
</dbReference>
<dbReference type="Pfam" id="PF00314">
    <property type="entry name" value="Thaumatin"/>
    <property type="match status" value="1"/>
</dbReference>
<keyword evidence="5" id="KW-0833">Ubl conjugation pathway</keyword>
<evidence type="ECO:0000256" key="7">
    <source>
        <dbReference type="PROSITE-ProRule" id="PRU00175"/>
    </source>
</evidence>
<dbReference type="Gene3D" id="2.60.110.10">
    <property type="entry name" value="Thaumatin"/>
    <property type="match status" value="1"/>
</dbReference>
<dbReference type="AlphaFoldDB" id="A0A2G5D578"/>
<evidence type="ECO:0000256" key="6">
    <source>
        <dbReference type="ARBA" id="ARBA00022833"/>
    </source>
</evidence>
<evidence type="ECO:0008006" key="12">
    <source>
        <dbReference type="Google" id="ProtNLM"/>
    </source>
</evidence>
<evidence type="ECO:0000256" key="3">
    <source>
        <dbReference type="ARBA" id="ARBA00022737"/>
    </source>
</evidence>
<dbReference type="InterPro" id="IPR002867">
    <property type="entry name" value="IBR_dom"/>
</dbReference>
<dbReference type="FunFam" id="2.60.110.10:FF:000004">
    <property type="entry name" value="THAUMATIN-LIKE PROTEIN 1"/>
    <property type="match status" value="1"/>
</dbReference>
<dbReference type="STRING" id="218851.A0A2G5D578"/>
<dbReference type="InterPro" id="IPR001938">
    <property type="entry name" value="Thaumatin"/>
</dbReference>
<dbReference type="GO" id="GO:0016740">
    <property type="term" value="F:transferase activity"/>
    <property type="evidence" value="ECO:0007669"/>
    <property type="project" value="UniProtKB-KW"/>
</dbReference>
<dbReference type="InterPro" id="IPR001841">
    <property type="entry name" value="Znf_RING"/>
</dbReference>
<dbReference type="PROSITE" id="PS51873">
    <property type="entry name" value="TRIAD"/>
    <property type="match status" value="1"/>
</dbReference>
<dbReference type="OrthoDB" id="205060at2759"/>
<dbReference type="Gene3D" id="3.30.40.10">
    <property type="entry name" value="Zinc/RING finger domain, C3HC4 (zinc finger)"/>
    <property type="match status" value="1"/>
</dbReference>
<dbReference type="Proteomes" id="UP000230069">
    <property type="component" value="Unassembled WGS sequence"/>
</dbReference>